<dbReference type="Gene3D" id="3.10.620.30">
    <property type="match status" value="1"/>
</dbReference>
<feature type="domain" description="Transglutaminase-like" evidence="2">
    <location>
        <begin position="295"/>
        <end position="358"/>
    </location>
</feature>
<evidence type="ECO:0000259" key="2">
    <source>
        <dbReference type="SMART" id="SM00460"/>
    </source>
</evidence>
<keyword evidence="1" id="KW-1133">Transmembrane helix</keyword>
<name>A0AA95F2A9_9BACL</name>
<evidence type="ECO:0000313" key="3">
    <source>
        <dbReference type="EMBL" id="WEK53435.1"/>
    </source>
</evidence>
<evidence type="ECO:0000256" key="1">
    <source>
        <dbReference type="SAM" id="Phobius"/>
    </source>
</evidence>
<feature type="transmembrane region" description="Helical" evidence="1">
    <location>
        <begin position="42"/>
        <end position="65"/>
    </location>
</feature>
<dbReference type="AlphaFoldDB" id="A0AA95F2A9"/>
<dbReference type="EMBL" id="CP119317">
    <property type="protein sequence ID" value="WEK53435.1"/>
    <property type="molecule type" value="Genomic_DNA"/>
</dbReference>
<organism evidence="3 4">
    <name type="scientific">Candidatus Cohnella colombiensis</name>
    <dbReference type="NCBI Taxonomy" id="3121368"/>
    <lineage>
        <taxon>Bacteria</taxon>
        <taxon>Bacillati</taxon>
        <taxon>Bacillota</taxon>
        <taxon>Bacilli</taxon>
        <taxon>Bacillales</taxon>
        <taxon>Paenibacillaceae</taxon>
        <taxon>Cohnella</taxon>
    </lineage>
</organism>
<accession>A0AA95F2A9</accession>
<feature type="transmembrane region" description="Helical" evidence="1">
    <location>
        <begin position="13"/>
        <end position="30"/>
    </location>
</feature>
<dbReference type="PANTHER" id="PTHR33490">
    <property type="entry name" value="BLR5614 PROTEIN-RELATED"/>
    <property type="match status" value="1"/>
</dbReference>
<keyword evidence="4" id="KW-1185">Reference proteome</keyword>
<evidence type="ECO:0000313" key="4">
    <source>
        <dbReference type="Proteomes" id="UP001178662"/>
    </source>
</evidence>
<feature type="transmembrane region" description="Helical" evidence="1">
    <location>
        <begin position="107"/>
        <end position="129"/>
    </location>
</feature>
<proteinExistence type="predicted"/>
<dbReference type="SMART" id="SM00460">
    <property type="entry name" value="TGc"/>
    <property type="match status" value="1"/>
</dbReference>
<dbReference type="Proteomes" id="UP001178662">
    <property type="component" value="Chromosome"/>
</dbReference>
<feature type="transmembrane region" description="Helical" evidence="1">
    <location>
        <begin position="149"/>
        <end position="177"/>
    </location>
</feature>
<keyword evidence="1" id="KW-0472">Membrane</keyword>
<gene>
    <name evidence="3" type="ORF">P0Y55_12685</name>
</gene>
<sequence length="378" mass="41339">MNSGLWGAVDMNLITWVLFIIVAFSIYLGFRRGASGSAKQLLYFLLHAVFTVVALVLSALFASAASPHLQSWLSGKALDLSKAGSSWFAQLVYTVGSGMRDLTLLRFAVLFLIAHTVIRIVLGILTRALGTVVTLPLSILPNGGVVSRAIGGMIGAVLGAGRALLFTALLFAYCALFPQGPMTDYIKQSSAYREAAAQIIQPVAGTLIEAQLPVFAEALNAELNQLWQRRYDVVDADLPEDLIQAAASIVESKVTDEAKARALYEWVGSRITYDDDKVTAYVEHGEWREQNPEMTFVTRKGVCIDYARLYASMARTVGLDVRVVTGLGYDGRGGYGSHAWNEVYLAEQQRWVSLDPTWAITGNWFDSEGFADTHIKQV</sequence>
<dbReference type="PANTHER" id="PTHR33490:SF3">
    <property type="entry name" value="CONSERVED INTEGRAL MEMBRANE PROTEIN"/>
    <property type="match status" value="1"/>
</dbReference>
<dbReference type="InterPro" id="IPR002931">
    <property type="entry name" value="Transglutaminase-like"/>
</dbReference>
<keyword evidence="1" id="KW-0812">Transmembrane</keyword>
<reference evidence="3" key="1">
    <citation type="submission" date="2023-03" db="EMBL/GenBank/DDBJ databases">
        <title>Andean soil-derived lignocellulolytic bacterial consortium as a source of novel taxa and putative plastic-active enzymes.</title>
        <authorList>
            <person name="Diaz-Garcia L."/>
            <person name="Chuvochina M."/>
            <person name="Feuerriegel G."/>
            <person name="Bunk B."/>
            <person name="Sproer C."/>
            <person name="Streit W.R."/>
            <person name="Rodriguez L.M."/>
            <person name="Overmann J."/>
            <person name="Jimenez D.J."/>
        </authorList>
    </citation>
    <scope>NUCLEOTIDE SEQUENCE</scope>
    <source>
        <strain evidence="3">MAG 2441</strain>
    </source>
</reference>
<dbReference type="SUPFAM" id="SSF54001">
    <property type="entry name" value="Cysteine proteinases"/>
    <property type="match status" value="1"/>
</dbReference>
<protein>
    <submittedName>
        <fullName evidence="3">Transglutaminase domain-containing protein</fullName>
    </submittedName>
</protein>
<dbReference type="InterPro" id="IPR038765">
    <property type="entry name" value="Papain-like_cys_pep_sf"/>
</dbReference>
<dbReference type="Pfam" id="PF01841">
    <property type="entry name" value="Transglut_core"/>
    <property type="match status" value="1"/>
</dbReference>